<feature type="domain" description="EamA" evidence="7">
    <location>
        <begin position="16"/>
        <end position="152"/>
    </location>
</feature>
<organism evidence="8 9">
    <name type="scientific">Bryocella elongata</name>
    <dbReference type="NCBI Taxonomy" id="863522"/>
    <lineage>
        <taxon>Bacteria</taxon>
        <taxon>Pseudomonadati</taxon>
        <taxon>Acidobacteriota</taxon>
        <taxon>Terriglobia</taxon>
        <taxon>Terriglobales</taxon>
        <taxon>Acidobacteriaceae</taxon>
        <taxon>Bryocella</taxon>
    </lineage>
</organism>
<evidence type="ECO:0000313" key="8">
    <source>
        <dbReference type="EMBL" id="SEG62792.1"/>
    </source>
</evidence>
<evidence type="ECO:0000256" key="4">
    <source>
        <dbReference type="ARBA" id="ARBA00022989"/>
    </source>
</evidence>
<dbReference type="Pfam" id="PF00892">
    <property type="entry name" value="EamA"/>
    <property type="match status" value="2"/>
</dbReference>
<feature type="transmembrane region" description="Helical" evidence="6">
    <location>
        <begin position="15"/>
        <end position="36"/>
    </location>
</feature>
<feature type="transmembrane region" description="Helical" evidence="6">
    <location>
        <begin position="174"/>
        <end position="192"/>
    </location>
</feature>
<keyword evidence="3 6" id="KW-0812">Transmembrane</keyword>
<evidence type="ECO:0000259" key="7">
    <source>
        <dbReference type="Pfam" id="PF00892"/>
    </source>
</evidence>
<dbReference type="OrthoDB" id="3190463at2"/>
<dbReference type="AlphaFoldDB" id="A0A1H6BQ80"/>
<dbReference type="SUPFAM" id="SSF103481">
    <property type="entry name" value="Multidrug resistance efflux transporter EmrE"/>
    <property type="match status" value="2"/>
</dbReference>
<evidence type="ECO:0000256" key="5">
    <source>
        <dbReference type="ARBA" id="ARBA00023136"/>
    </source>
</evidence>
<dbReference type="InterPro" id="IPR037185">
    <property type="entry name" value="EmrE-like"/>
</dbReference>
<evidence type="ECO:0000256" key="6">
    <source>
        <dbReference type="SAM" id="Phobius"/>
    </source>
</evidence>
<dbReference type="RefSeq" id="WP_103934754.1">
    <property type="nucleotide sequence ID" value="NZ_FNVA01000007.1"/>
</dbReference>
<comment type="similarity">
    <text evidence="2">Belongs to the EamA transporter family.</text>
</comment>
<dbReference type="InterPro" id="IPR000620">
    <property type="entry name" value="EamA_dom"/>
</dbReference>
<feature type="transmembrane region" description="Helical" evidence="6">
    <location>
        <begin position="42"/>
        <end position="63"/>
    </location>
</feature>
<keyword evidence="9" id="KW-1185">Reference proteome</keyword>
<reference evidence="8 9" key="1">
    <citation type="submission" date="2016-10" db="EMBL/GenBank/DDBJ databases">
        <authorList>
            <person name="de Groot N.N."/>
        </authorList>
    </citation>
    <scope>NUCLEOTIDE SEQUENCE [LARGE SCALE GENOMIC DNA]</scope>
    <source>
        <strain evidence="8 9">DSM 22489</strain>
    </source>
</reference>
<gene>
    <name evidence="8" type="ORF">SAMN05421819_3919</name>
</gene>
<feature type="transmembrane region" description="Helical" evidence="6">
    <location>
        <begin position="238"/>
        <end position="257"/>
    </location>
</feature>
<protein>
    <submittedName>
        <fullName evidence="8">Permease of the drug/metabolite transporter (DMT) superfamily</fullName>
    </submittedName>
</protein>
<feature type="transmembrane region" description="Helical" evidence="6">
    <location>
        <begin position="137"/>
        <end position="154"/>
    </location>
</feature>
<name>A0A1H6BQ80_9BACT</name>
<dbReference type="Proteomes" id="UP000236728">
    <property type="component" value="Unassembled WGS sequence"/>
</dbReference>
<evidence type="ECO:0000313" key="9">
    <source>
        <dbReference type="Proteomes" id="UP000236728"/>
    </source>
</evidence>
<feature type="transmembrane region" description="Helical" evidence="6">
    <location>
        <begin position="104"/>
        <end position="125"/>
    </location>
</feature>
<evidence type="ECO:0000256" key="1">
    <source>
        <dbReference type="ARBA" id="ARBA00004141"/>
    </source>
</evidence>
<dbReference type="EMBL" id="FNVA01000007">
    <property type="protein sequence ID" value="SEG62792.1"/>
    <property type="molecule type" value="Genomic_DNA"/>
</dbReference>
<dbReference type="PANTHER" id="PTHR32322">
    <property type="entry name" value="INNER MEMBRANE TRANSPORTER"/>
    <property type="match status" value="1"/>
</dbReference>
<accession>A0A1H6BQ80</accession>
<evidence type="ECO:0000256" key="2">
    <source>
        <dbReference type="ARBA" id="ARBA00007362"/>
    </source>
</evidence>
<dbReference type="GO" id="GO:0016020">
    <property type="term" value="C:membrane"/>
    <property type="evidence" value="ECO:0007669"/>
    <property type="project" value="UniProtKB-SubCell"/>
</dbReference>
<feature type="transmembrane region" description="Helical" evidence="6">
    <location>
        <begin position="292"/>
        <end position="309"/>
    </location>
</feature>
<proteinExistence type="inferred from homology"/>
<keyword evidence="4 6" id="KW-1133">Transmembrane helix</keyword>
<feature type="transmembrane region" description="Helical" evidence="6">
    <location>
        <begin position="75"/>
        <end position="92"/>
    </location>
</feature>
<feature type="domain" description="EamA" evidence="7">
    <location>
        <begin position="173"/>
        <end position="308"/>
    </location>
</feature>
<keyword evidence="5 6" id="KW-0472">Membrane</keyword>
<comment type="subcellular location">
    <subcellularLocation>
        <location evidence="1">Membrane</location>
        <topology evidence="1">Multi-pass membrane protein</topology>
    </subcellularLocation>
</comment>
<feature type="transmembrane region" description="Helical" evidence="6">
    <location>
        <begin position="204"/>
        <end position="226"/>
    </location>
</feature>
<dbReference type="PANTHER" id="PTHR32322:SF2">
    <property type="entry name" value="EAMA DOMAIN-CONTAINING PROTEIN"/>
    <property type="match status" value="1"/>
</dbReference>
<feature type="transmembrane region" description="Helical" evidence="6">
    <location>
        <begin position="269"/>
        <end position="286"/>
    </location>
</feature>
<dbReference type="InterPro" id="IPR050638">
    <property type="entry name" value="AA-Vitamin_Transporters"/>
</dbReference>
<sequence length="328" mass="34916">MSQPSSSARSRDTRILLAFASVYLFWGSTYLAIHVAGEHLPVPVVAACRSLLSTALIILICFFTGRSMRVPKGEGWRLALAGLLFMSANNMLLTWGEKMVPSGFAALVVCSTPIMIGIIEVLMVMSGRSGEPLNKRGWAGTLIGMAGIAVLVLPSIRAELAHKGIAGYSNPTRGVIVLLGAAIAFATGSVFSRRCRFQADTLVATGWQIGSAGLFNLCIALVSGGFHRAAWTWQGATSIVYLSIFGSLFGLVAFTYLLQNVAVTKVSTYAFVNPMIAVLLGFLILHERMVRAQLLGMGIIVAGVAMVVFSRLDLGKREIVGTSGQAVE</sequence>
<evidence type="ECO:0000256" key="3">
    <source>
        <dbReference type="ARBA" id="ARBA00022692"/>
    </source>
</evidence>